<organism evidence="2 3">
    <name type="scientific">Streptomyces meridianus</name>
    <dbReference type="NCBI Taxonomy" id="2938945"/>
    <lineage>
        <taxon>Bacteria</taxon>
        <taxon>Bacillati</taxon>
        <taxon>Actinomycetota</taxon>
        <taxon>Actinomycetes</taxon>
        <taxon>Kitasatosporales</taxon>
        <taxon>Streptomycetaceae</taxon>
        <taxon>Streptomyces</taxon>
    </lineage>
</organism>
<accession>A0ABT0XAI4</accession>
<evidence type="ECO:0000256" key="1">
    <source>
        <dbReference type="SAM" id="Phobius"/>
    </source>
</evidence>
<keyword evidence="1" id="KW-0472">Membrane</keyword>
<feature type="transmembrane region" description="Helical" evidence="1">
    <location>
        <begin position="50"/>
        <end position="72"/>
    </location>
</feature>
<sequence length="92" mass="10286">MAVKKTLRPLAPWAVRQLRRVRTVYLGGIVLWTLGLVLEVWHRPGSRQMWLSVFILVAFVALLSATSVRLGLHNAARKIKQKARSAAGTQVT</sequence>
<name>A0ABT0XAI4_9ACTN</name>
<keyword evidence="1" id="KW-0812">Transmembrane</keyword>
<comment type="caution">
    <text evidence="2">The sequence shown here is derived from an EMBL/GenBank/DDBJ whole genome shotgun (WGS) entry which is preliminary data.</text>
</comment>
<dbReference type="Proteomes" id="UP001167160">
    <property type="component" value="Unassembled WGS sequence"/>
</dbReference>
<reference evidence="2" key="1">
    <citation type="journal article" date="2023" name="Int. J. Syst. Evol. Microbiol.">
        <title>Streptomyces meridianus sp. nov. isolated from brackish water of the Tagus estuary in Alcochete, Portugal.</title>
        <authorList>
            <person name="Santos J.D.N."/>
            <person name="Klimek D."/>
            <person name="Calusinska M."/>
            <person name="Lobo Da Cunha A."/>
            <person name="Catita J."/>
            <person name="Goncalves H."/>
            <person name="Gonzalez I."/>
            <person name="Reyes F."/>
            <person name="Lage O.M."/>
        </authorList>
    </citation>
    <scope>NUCLEOTIDE SEQUENCE</scope>
    <source>
        <strain evidence="2">MTZ3.1</strain>
    </source>
</reference>
<protein>
    <submittedName>
        <fullName evidence="2">Uncharacterized protein</fullName>
    </submittedName>
</protein>
<feature type="transmembrane region" description="Helical" evidence="1">
    <location>
        <begin position="21"/>
        <end position="38"/>
    </location>
</feature>
<evidence type="ECO:0000313" key="3">
    <source>
        <dbReference type="Proteomes" id="UP001167160"/>
    </source>
</evidence>
<gene>
    <name evidence="2" type="ORF">M1E25_19645</name>
</gene>
<keyword evidence="3" id="KW-1185">Reference proteome</keyword>
<dbReference type="RefSeq" id="WP_251417461.1">
    <property type="nucleotide sequence ID" value="NZ_JAMQGM010000043.1"/>
</dbReference>
<dbReference type="EMBL" id="JAMQGM010000043">
    <property type="protein sequence ID" value="MCM2579534.1"/>
    <property type="molecule type" value="Genomic_DNA"/>
</dbReference>
<evidence type="ECO:0000313" key="2">
    <source>
        <dbReference type="EMBL" id="MCM2579534.1"/>
    </source>
</evidence>
<proteinExistence type="predicted"/>
<keyword evidence="1" id="KW-1133">Transmembrane helix</keyword>